<evidence type="ECO:0000259" key="1">
    <source>
        <dbReference type="Pfam" id="PF21686"/>
    </source>
</evidence>
<dbReference type="GO" id="GO:0003910">
    <property type="term" value="F:DNA ligase (ATP) activity"/>
    <property type="evidence" value="ECO:0007669"/>
    <property type="project" value="UniProtKB-EC"/>
</dbReference>
<comment type="caution">
    <text evidence="2">The sequence shown here is derived from an EMBL/GenBank/DDBJ whole genome shotgun (WGS) entry which is preliminary data.</text>
</comment>
<dbReference type="InterPro" id="IPR033649">
    <property type="entry name" value="MtLigD_Pol-like"/>
</dbReference>
<organism evidence="2 3">
    <name type="scientific">Nocardioides acrostichi</name>
    <dbReference type="NCBI Taxonomy" id="2784339"/>
    <lineage>
        <taxon>Bacteria</taxon>
        <taxon>Bacillati</taxon>
        <taxon>Actinomycetota</taxon>
        <taxon>Actinomycetes</taxon>
        <taxon>Propionibacteriales</taxon>
        <taxon>Nocardioidaceae</taxon>
        <taxon>Nocardioides</taxon>
    </lineage>
</organism>
<dbReference type="Gene3D" id="3.90.920.10">
    <property type="entry name" value="DNA primase, PRIM domain"/>
    <property type="match status" value="1"/>
</dbReference>
<gene>
    <name evidence="2" type="primary">ligD</name>
    <name evidence="2" type="ORF">ISG29_11680</name>
</gene>
<dbReference type="Proteomes" id="UP000656804">
    <property type="component" value="Unassembled WGS sequence"/>
</dbReference>
<evidence type="ECO:0000313" key="2">
    <source>
        <dbReference type="EMBL" id="MBF4162351.1"/>
    </source>
</evidence>
<accession>A0A930Y7U2</accession>
<dbReference type="InterPro" id="IPR014145">
    <property type="entry name" value="LigD_pol_dom"/>
</dbReference>
<name>A0A930Y7U2_9ACTN</name>
<reference evidence="2" key="1">
    <citation type="submission" date="2020-11" db="EMBL/GenBank/DDBJ databases">
        <title>Nocardioides sp. CBS4Y-1, whole genome shotgun sequence.</title>
        <authorList>
            <person name="Tuo L."/>
        </authorList>
    </citation>
    <scope>NUCLEOTIDE SEQUENCE</scope>
    <source>
        <strain evidence="2">CBS4Y-1</strain>
    </source>
</reference>
<dbReference type="EC" id="6.5.1.1" evidence="2"/>
<dbReference type="NCBIfam" id="TIGR02778">
    <property type="entry name" value="ligD_pol"/>
    <property type="match status" value="1"/>
</dbReference>
<protein>
    <submittedName>
        <fullName evidence="2">Non-homologous end-joining DNA ligase</fullName>
        <ecNumber evidence="2">6.5.1.1</ecNumber>
    </submittedName>
</protein>
<dbReference type="AlphaFoldDB" id="A0A930Y7U2"/>
<dbReference type="EMBL" id="JADIVZ010000005">
    <property type="protein sequence ID" value="MBF4162351.1"/>
    <property type="molecule type" value="Genomic_DNA"/>
</dbReference>
<dbReference type="CDD" id="cd04863">
    <property type="entry name" value="MtLigD_Pol_like"/>
    <property type="match status" value="1"/>
</dbReference>
<dbReference type="PANTHER" id="PTHR42705">
    <property type="entry name" value="BIFUNCTIONAL NON-HOMOLOGOUS END JOINING PROTEIN LIGD"/>
    <property type="match status" value="1"/>
</dbReference>
<sequence length="314" mass="34474">MSPAGREEVRVDVEGRTLTLSNLEKVLYPRTGTTKGEVLHYYAQIAPVLLPHLAHRAVTRIRWPHGVAEASFYEKNAPAGTPSWVHTVRVPTTGSRGASRHGDHLVFPIVDDLATLTWLANLAALELHVHQWQVGRNGQPRNADRLVIDLDPGDDAGLQQCCEVALLVRAKLAERDLDVRPVTSGSKGLHLYATLPRRLPSPASTALAKEVADELAGEHPRLVTASMTKTRRVGRVFLDWSQNAASKTTVTPYSLRGREKPYVATPRTWQEIEDGADDAVGIDQLRLEEVLERVGDEGDLYLCEPSGGPCATEE</sequence>
<evidence type="ECO:0000313" key="3">
    <source>
        <dbReference type="Proteomes" id="UP000656804"/>
    </source>
</evidence>
<dbReference type="RefSeq" id="WP_194503617.1">
    <property type="nucleotide sequence ID" value="NZ_JADIVZ010000005.1"/>
</dbReference>
<dbReference type="PANTHER" id="PTHR42705:SF2">
    <property type="entry name" value="BIFUNCTIONAL NON-HOMOLOGOUS END JOINING PROTEIN LIGD"/>
    <property type="match status" value="1"/>
</dbReference>
<dbReference type="InterPro" id="IPR052171">
    <property type="entry name" value="NHEJ_LigD"/>
</dbReference>
<feature type="domain" description="DNA ligase D polymerase" evidence="1">
    <location>
        <begin position="34"/>
        <end position="300"/>
    </location>
</feature>
<keyword evidence="3" id="KW-1185">Reference proteome</keyword>
<dbReference type="Pfam" id="PF21686">
    <property type="entry name" value="LigD_Prim-Pol"/>
    <property type="match status" value="1"/>
</dbReference>
<keyword evidence="2" id="KW-0436">Ligase</keyword>
<proteinExistence type="predicted"/>